<dbReference type="InterPro" id="IPR036390">
    <property type="entry name" value="WH_DNA-bd_sf"/>
</dbReference>
<sequence>MDASQESTLTYALLTEPARVGICRALLEAGDEGVPAADLAASLGLSLPRASRVFQELLQADILALTVKDRRVVYSLKARRAVREALGYLDSSGLLS</sequence>
<gene>
    <name evidence="2" type="ORF">LMG21510_02517</name>
</gene>
<dbReference type="Gene3D" id="1.10.10.10">
    <property type="entry name" value="Winged helix-like DNA-binding domain superfamily/Winged helix DNA-binding domain"/>
    <property type="match status" value="1"/>
</dbReference>
<reference evidence="2 3" key="1">
    <citation type="submission" date="2021-08" db="EMBL/GenBank/DDBJ databases">
        <authorList>
            <person name="Peeters C."/>
        </authorList>
    </citation>
    <scope>NUCLEOTIDE SEQUENCE [LARGE SCALE GENOMIC DNA]</scope>
    <source>
        <strain evidence="2 3">LMG 21510</strain>
    </source>
</reference>
<evidence type="ECO:0000313" key="2">
    <source>
        <dbReference type="EMBL" id="CAG9174311.1"/>
    </source>
</evidence>
<proteinExistence type="predicted"/>
<keyword evidence="3" id="KW-1185">Reference proteome</keyword>
<name>A0ABN7YQD5_9BURK</name>
<dbReference type="Proteomes" id="UP000721236">
    <property type="component" value="Unassembled WGS sequence"/>
</dbReference>
<accession>A0ABN7YQD5</accession>
<dbReference type="InterPro" id="IPR001845">
    <property type="entry name" value="HTH_ArsR_DNA-bd_dom"/>
</dbReference>
<dbReference type="SMART" id="SM00418">
    <property type="entry name" value="HTH_ARSR"/>
    <property type="match status" value="1"/>
</dbReference>
<dbReference type="EMBL" id="CAJZAH010000002">
    <property type="protein sequence ID" value="CAG9174311.1"/>
    <property type="molecule type" value="Genomic_DNA"/>
</dbReference>
<dbReference type="Pfam" id="PF12840">
    <property type="entry name" value="HTH_20"/>
    <property type="match status" value="1"/>
</dbReference>
<organism evidence="2 3">
    <name type="scientific">Cupriavidus respiraculi</name>
    <dbReference type="NCBI Taxonomy" id="195930"/>
    <lineage>
        <taxon>Bacteria</taxon>
        <taxon>Pseudomonadati</taxon>
        <taxon>Pseudomonadota</taxon>
        <taxon>Betaproteobacteria</taxon>
        <taxon>Burkholderiales</taxon>
        <taxon>Burkholderiaceae</taxon>
        <taxon>Cupriavidus</taxon>
    </lineage>
</organism>
<dbReference type="InterPro" id="IPR036388">
    <property type="entry name" value="WH-like_DNA-bd_sf"/>
</dbReference>
<evidence type="ECO:0000259" key="1">
    <source>
        <dbReference type="SMART" id="SM00418"/>
    </source>
</evidence>
<dbReference type="RefSeq" id="WP_222201686.1">
    <property type="nucleotide sequence ID" value="NZ_CAJZAH010000002.1"/>
</dbReference>
<dbReference type="InterPro" id="IPR011991">
    <property type="entry name" value="ArsR-like_HTH"/>
</dbReference>
<dbReference type="SUPFAM" id="SSF46785">
    <property type="entry name" value="Winged helix' DNA-binding domain"/>
    <property type="match status" value="1"/>
</dbReference>
<comment type="caution">
    <text evidence="2">The sequence shown here is derived from an EMBL/GenBank/DDBJ whole genome shotgun (WGS) entry which is preliminary data.</text>
</comment>
<protein>
    <recommendedName>
        <fullName evidence="1">HTH arsR-type domain-containing protein</fullName>
    </recommendedName>
</protein>
<dbReference type="CDD" id="cd00090">
    <property type="entry name" value="HTH_ARSR"/>
    <property type="match status" value="1"/>
</dbReference>
<evidence type="ECO:0000313" key="3">
    <source>
        <dbReference type="Proteomes" id="UP000721236"/>
    </source>
</evidence>
<feature type="domain" description="HTH arsR-type" evidence="1">
    <location>
        <begin position="9"/>
        <end position="87"/>
    </location>
</feature>